<dbReference type="AlphaFoldDB" id="A0A9E2F1R7"/>
<dbReference type="EMBL" id="QLTW01000158">
    <property type="protein sequence ID" value="MBT9145739.1"/>
    <property type="molecule type" value="Genomic_DNA"/>
</dbReference>
<organism evidence="1 2">
    <name type="scientific">Psychracetigena formicireducens</name>
    <dbReference type="NCBI Taxonomy" id="2986056"/>
    <lineage>
        <taxon>Bacteria</taxon>
        <taxon>Bacillati</taxon>
        <taxon>Candidatus Lithacetigenota</taxon>
        <taxon>Candidatus Psychracetigena</taxon>
    </lineage>
</organism>
<protein>
    <submittedName>
        <fullName evidence="1">Uncharacterized protein</fullName>
    </submittedName>
</protein>
<dbReference type="Proteomes" id="UP000811545">
    <property type="component" value="Unassembled WGS sequence"/>
</dbReference>
<name>A0A9E2F1R7_PSYF1</name>
<comment type="caution">
    <text evidence="1">The sequence shown here is derived from an EMBL/GenBank/DDBJ whole genome shotgun (WGS) entry which is preliminary data.</text>
</comment>
<accession>A0A9E2F1R7</accession>
<gene>
    <name evidence="1" type="ORF">DDT42_01615</name>
</gene>
<sequence length="142" mass="16843">MLSNLLNEVEKEYYNLLNECDCEDELNEEELEESYLILAESDCFEEIEAPLIVEAEYRGKKVKLNKPMRGDVKKYKVYVKNDKGNIVKVNFGDPNMRIRRDDPERRKNFRARHKCDTATDKTTPRYWSCKFWSSKNVSDMVS</sequence>
<reference evidence="1 2" key="1">
    <citation type="journal article" date="2021" name="bioRxiv">
        <title>Unique metabolic strategies in Hadean analogues reveal hints for primordial physiology.</title>
        <authorList>
            <person name="Nobu M.K."/>
            <person name="Nakai R."/>
            <person name="Tamazawa S."/>
            <person name="Mori H."/>
            <person name="Toyoda A."/>
            <person name="Ijiri A."/>
            <person name="Suzuki S."/>
            <person name="Kurokawa K."/>
            <person name="Kamagata Y."/>
            <person name="Tamaki H."/>
        </authorList>
    </citation>
    <scope>NUCLEOTIDE SEQUENCE [LARGE SCALE GENOMIC DNA]</scope>
    <source>
        <strain evidence="1">BS525</strain>
    </source>
</reference>
<evidence type="ECO:0000313" key="1">
    <source>
        <dbReference type="EMBL" id="MBT9145739.1"/>
    </source>
</evidence>
<proteinExistence type="predicted"/>
<evidence type="ECO:0000313" key="2">
    <source>
        <dbReference type="Proteomes" id="UP000811545"/>
    </source>
</evidence>